<feature type="transmembrane region" description="Helical" evidence="4">
    <location>
        <begin position="340"/>
        <end position="361"/>
    </location>
</feature>
<dbReference type="InterPro" id="IPR029787">
    <property type="entry name" value="Nucleotide_cyclase"/>
</dbReference>
<keyword evidence="8" id="KW-1185">Reference proteome</keyword>
<protein>
    <recommendedName>
        <fullName evidence="2">diguanylate cyclase</fullName>
        <ecNumber evidence="2">2.7.7.65</ecNumber>
    </recommendedName>
</protein>
<dbReference type="Gene3D" id="2.60.40.2380">
    <property type="match status" value="1"/>
</dbReference>
<keyword evidence="3" id="KW-0175">Coiled coil</keyword>
<dbReference type="Proteomes" id="UP000033664">
    <property type="component" value="Unassembled WGS sequence"/>
</dbReference>
<dbReference type="CDD" id="cd01949">
    <property type="entry name" value="GGDEF"/>
    <property type="match status" value="1"/>
</dbReference>
<dbReference type="SUPFAM" id="SSF55073">
    <property type="entry name" value="Nucleotide cyclase"/>
    <property type="match status" value="1"/>
</dbReference>
<dbReference type="FunFam" id="3.30.70.270:FF:000001">
    <property type="entry name" value="Diguanylate cyclase domain protein"/>
    <property type="match status" value="1"/>
</dbReference>
<feature type="transmembrane region" description="Helical" evidence="4">
    <location>
        <begin position="252"/>
        <end position="272"/>
    </location>
</feature>
<organism evidence="7 8">
    <name type="scientific">Pseudoalteromonas ruthenica</name>
    <dbReference type="NCBI Taxonomy" id="151081"/>
    <lineage>
        <taxon>Bacteria</taxon>
        <taxon>Pseudomonadati</taxon>
        <taxon>Pseudomonadota</taxon>
        <taxon>Gammaproteobacteria</taxon>
        <taxon>Alteromonadales</taxon>
        <taxon>Pseudoalteromonadaceae</taxon>
        <taxon>Pseudoalteromonas</taxon>
    </lineage>
</organism>
<gene>
    <name evidence="7" type="ORF">TW72_16050</name>
</gene>
<evidence type="ECO:0000256" key="3">
    <source>
        <dbReference type="SAM" id="Coils"/>
    </source>
</evidence>
<dbReference type="PATRIC" id="fig|151081.8.peg.3135"/>
<feature type="coiled-coil region" evidence="3">
    <location>
        <begin position="361"/>
        <end position="430"/>
    </location>
</feature>
<dbReference type="SMART" id="SM00267">
    <property type="entry name" value="GGDEF"/>
    <property type="match status" value="1"/>
</dbReference>
<dbReference type="Pfam" id="PF07696">
    <property type="entry name" value="7TMR-DISMED2"/>
    <property type="match status" value="1"/>
</dbReference>
<evidence type="ECO:0000259" key="6">
    <source>
        <dbReference type="PROSITE" id="PS50887"/>
    </source>
</evidence>
<feature type="transmembrane region" description="Helical" evidence="4">
    <location>
        <begin position="189"/>
        <end position="208"/>
    </location>
</feature>
<dbReference type="OrthoDB" id="5289013at2"/>
<dbReference type="PANTHER" id="PTHR45138:SF5">
    <property type="entry name" value="BIFUNCTIONAL PERIPLASMIC SUBSTRATE BINDING PROTEIN_CYTOPLASMIC DIGUANYLATE CYCLASE"/>
    <property type="match status" value="1"/>
</dbReference>
<feature type="chain" id="PRO_5002474627" description="diguanylate cyclase" evidence="5">
    <location>
        <begin position="19"/>
        <end position="595"/>
    </location>
</feature>
<evidence type="ECO:0000256" key="2">
    <source>
        <dbReference type="ARBA" id="ARBA00012528"/>
    </source>
</evidence>
<feature type="transmembrane region" description="Helical" evidence="4">
    <location>
        <begin position="308"/>
        <end position="328"/>
    </location>
</feature>
<dbReference type="GO" id="GO:0052621">
    <property type="term" value="F:diguanylate cyclase activity"/>
    <property type="evidence" value="ECO:0007669"/>
    <property type="project" value="UniProtKB-EC"/>
</dbReference>
<dbReference type="PROSITE" id="PS50887">
    <property type="entry name" value="GGDEF"/>
    <property type="match status" value="1"/>
</dbReference>
<sequence length="595" mass="66954">MRVLAWAMMLLWSCSALASSMSINTEADSLTTAQNSPHWQPLNKPFINLGNKVRYGWLRVNLSSHQHPPSVYIIAIDNPLIDSLKAFHLRDNKLINTRTIGSQVDGADRLFKDESLSFYIDTRSPGEHWVYIEVIASDGFRMPVQVHTLKSYFEYKSSFNSLFGAVMGLAATLILTTLFFFILSRQARFLLATAYISALALIGIYVFGYGYRYLHPDTPWLQTAVLPLLLIAAPSLLVALNQTLIAPIKSKTAITVMLITVVIGLLPNLLPAAIADPIVVVASTLFCLFGAVYSAWQGYRKQQQQLWVLSIANLMLLALMGYFCLNYFGFALPINKTSWWLFLPPASSALLVCFVVIRNLLSQHSERMRAQQQALAEQQTRDQLLAQQLALEEQTKEELENKVEERTIELQITLRELEEKNTELERINNEDPLTGVKNRRFFDKRLEHELRRSQRDDAPLSLLMIDIDHFKKVNDSYGHPAGDAAIKLVSHTIKACLRRPFDHVCRYGGEEFAVILPNTTHEGALKLGEEVCTEVGQQQVEFSEHQFSLTVSIGVHTAYGETTAHAGDITHMADEALYHAKAHGRNQVISSQSLP</sequence>
<feature type="signal peptide" evidence="5">
    <location>
        <begin position="1"/>
        <end position="18"/>
    </location>
</feature>
<dbReference type="InterPro" id="IPR050469">
    <property type="entry name" value="Diguanylate_Cyclase"/>
</dbReference>
<dbReference type="EMBL" id="JXXZ01000014">
    <property type="protein sequence ID" value="KJY96980.1"/>
    <property type="molecule type" value="Genomic_DNA"/>
</dbReference>
<keyword evidence="4" id="KW-0812">Transmembrane</keyword>
<proteinExistence type="predicted"/>
<feature type="transmembrane region" description="Helical" evidence="4">
    <location>
        <begin position="278"/>
        <end position="296"/>
    </location>
</feature>
<evidence type="ECO:0000313" key="7">
    <source>
        <dbReference type="EMBL" id="KJY96980.1"/>
    </source>
</evidence>
<feature type="domain" description="GGDEF" evidence="6">
    <location>
        <begin position="458"/>
        <end position="593"/>
    </location>
</feature>
<keyword evidence="5" id="KW-0732">Signal</keyword>
<feature type="transmembrane region" description="Helical" evidence="4">
    <location>
        <begin position="162"/>
        <end position="182"/>
    </location>
</feature>
<dbReference type="Gene3D" id="3.30.70.270">
    <property type="match status" value="1"/>
</dbReference>
<evidence type="ECO:0000256" key="1">
    <source>
        <dbReference type="ARBA" id="ARBA00001946"/>
    </source>
</evidence>
<dbReference type="EC" id="2.7.7.65" evidence="2"/>
<accession>A0A0F4PMF2</accession>
<reference evidence="7 8" key="1">
    <citation type="journal article" date="2015" name="BMC Genomics">
        <title>Genome mining reveals unlocked bioactive potential of marine Gram-negative bacteria.</title>
        <authorList>
            <person name="Machado H."/>
            <person name="Sonnenschein E.C."/>
            <person name="Melchiorsen J."/>
            <person name="Gram L."/>
        </authorList>
    </citation>
    <scope>NUCLEOTIDE SEQUENCE [LARGE SCALE GENOMIC DNA]</scope>
    <source>
        <strain evidence="7 8">S3137</strain>
    </source>
</reference>
<comment type="cofactor">
    <cofactor evidence="1">
        <name>Mg(2+)</name>
        <dbReference type="ChEBI" id="CHEBI:18420"/>
    </cofactor>
</comment>
<dbReference type="InterPro" id="IPR000160">
    <property type="entry name" value="GGDEF_dom"/>
</dbReference>
<feature type="transmembrane region" description="Helical" evidence="4">
    <location>
        <begin position="220"/>
        <end position="240"/>
    </location>
</feature>
<dbReference type="InterPro" id="IPR043128">
    <property type="entry name" value="Rev_trsase/Diguanyl_cyclase"/>
</dbReference>
<dbReference type="Pfam" id="PF07695">
    <property type="entry name" value="7TMR-DISM_7TM"/>
    <property type="match status" value="1"/>
</dbReference>
<keyword evidence="4" id="KW-1133">Transmembrane helix</keyword>
<dbReference type="RefSeq" id="WP_045980262.1">
    <property type="nucleotide sequence ID" value="NZ_JXXY01000016.1"/>
</dbReference>
<dbReference type="InterPro" id="IPR011623">
    <property type="entry name" value="7TMR_DISM_rcpt_extracell_dom1"/>
</dbReference>
<evidence type="ECO:0000256" key="5">
    <source>
        <dbReference type="SAM" id="SignalP"/>
    </source>
</evidence>
<keyword evidence="4" id="KW-0472">Membrane</keyword>
<dbReference type="GeneID" id="58230014"/>
<evidence type="ECO:0000313" key="8">
    <source>
        <dbReference type="Proteomes" id="UP000033664"/>
    </source>
</evidence>
<dbReference type="GO" id="GO:1902201">
    <property type="term" value="P:negative regulation of bacterial-type flagellum-dependent cell motility"/>
    <property type="evidence" value="ECO:0007669"/>
    <property type="project" value="TreeGrafter"/>
</dbReference>
<dbReference type="PANTHER" id="PTHR45138">
    <property type="entry name" value="REGULATORY COMPONENTS OF SENSORY TRANSDUCTION SYSTEM"/>
    <property type="match status" value="1"/>
</dbReference>
<comment type="caution">
    <text evidence="7">The sequence shown here is derived from an EMBL/GenBank/DDBJ whole genome shotgun (WGS) entry which is preliminary data.</text>
</comment>
<dbReference type="NCBIfam" id="TIGR00254">
    <property type="entry name" value="GGDEF"/>
    <property type="match status" value="1"/>
</dbReference>
<dbReference type="InterPro" id="IPR011622">
    <property type="entry name" value="7TMR_DISM_rcpt_extracell_dom2"/>
</dbReference>
<evidence type="ECO:0000256" key="4">
    <source>
        <dbReference type="SAM" id="Phobius"/>
    </source>
</evidence>
<dbReference type="AlphaFoldDB" id="A0A0F4PMF2"/>
<dbReference type="eggNOG" id="COG3706">
    <property type="taxonomic scope" value="Bacteria"/>
</dbReference>
<dbReference type="GO" id="GO:0005886">
    <property type="term" value="C:plasma membrane"/>
    <property type="evidence" value="ECO:0007669"/>
    <property type="project" value="TreeGrafter"/>
</dbReference>
<dbReference type="GO" id="GO:0043709">
    <property type="term" value="P:cell adhesion involved in single-species biofilm formation"/>
    <property type="evidence" value="ECO:0007669"/>
    <property type="project" value="TreeGrafter"/>
</dbReference>
<dbReference type="Pfam" id="PF00990">
    <property type="entry name" value="GGDEF"/>
    <property type="match status" value="1"/>
</dbReference>
<name>A0A0F4PMF2_9GAMM</name>